<organism evidence="16 19">
    <name type="scientific">Candidatus Cryosericum hinesii</name>
    <dbReference type="NCBI Taxonomy" id="2290915"/>
    <lineage>
        <taxon>Bacteria</taxon>
        <taxon>Pseudomonadati</taxon>
        <taxon>Caldisericota/Cryosericota group</taxon>
        <taxon>Candidatus Cryosericota</taxon>
        <taxon>Candidatus Cryosericia</taxon>
        <taxon>Candidatus Cryosericales</taxon>
        <taxon>Candidatus Cryosericaceae</taxon>
        <taxon>Candidatus Cryosericum</taxon>
    </lineage>
</organism>
<keyword evidence="7 13" id="KW-0276">Fatty acid metabolism</keyword>
<comment type="domain">
    <text evidence="13">The last Arg residue of the ACP-binding site is essential for the weak association between ACP/AcpP and FabH.</text>
</comment>
<dbReference type="FunFam" id="3.40.47.10:FF:000004">
    <property type="entry name" value="3-oxoacyl-[acyl-carrier-protein] synthase 3"/>
    <property type="match status" value="1"/>
</dbReference>
<dbReference type="HAMAP" id="MF_01815">
    <property type="entry name" value="FabH"/>
    <property type="match status" value="1"/>
</dbReference>
<feature type="domain" description="Beta-ketoacyl-[acyl-carrier-protein] synthase III N-terminal" evidence="15">
    <location>
        <begin position="106"/>
        <end position="183"/>
    </location>
</feature>
<keyword evidence="10 13" id="KW-0511">Multifunctional enzyme</keyword>
<dbReference type="EC" id="2.3.1.180" evidence="3 13"/>
<dbReference type="Gene3D" id="3.40.47.10">
    <property type="match status" value="1"/>
</dbReference>
<feature type="active site" evidence="13">
    <location>
        <position position="281"/>
    </location>
</feature>
<dbReference type="GO" id="GO:0005737">
    <property type="term" value="C:cytoplasm"/>
    <property type="evidence" value="ECO:0007669"/>
    <property type="project" value="UniProtKB-SubCell"/>
</dbReference>
<reference evidence="18 19" key="1">
    <citation type="submission" date="2018-09" db="EMBL/GenBank/DDBJ databases">
        <title>Discovery and Ecogenomic Context for Candidatus Cryosericales, a Global Caldiserica Order Active in Thawing Permafrost.</title>
        <authorList>
            <person name="Martinez M.A."/>
            <person name="Woodcroft B.J."/>
            <person name="Ignacio Espinoza J.C."/>
            <person name="Zayed A."/>
            <person name="Singleton C.M."/>
            <person name="Boyd J."/>
            <person name="Li Y.-F."/>
            <person name="Purvine S."/>
            <person name="Maughan H."/>
            <person name="Hodgkins S.B."/>
            <person name="Anderson D."/>
            <person name="Sederholm M."/>
            <person name="Temperton B."/>
            <person name="Saleska S.R."/>
            <person name="Tyson G.W."/>
            <person name="Rich V.I."/>
        </authorList>
    </citation>
    <scope>NUCLEOTIDE SEQUENCE [LARGE SCALE GENOMIC DNA]</scope>
    <source>
        <strain evidence="17 18">SMC2</strain>
        <strain evidence="16 19">SMC3</strain>
    </source>
</reference>
<evidence type="ECO:0000313" key="17">
    <source>
        <dbReference type="EMBL" id="RIE15182.1"/>
    </source>
</evidence>
<evidence type="ECO:0000256" key="1">
    <source>
        <dbReference type="ARBA" id="ARBA00005194"/>
    </source>
</evidence>
<dbReference type="InterPro" id="IPR004655">
    <property type="entry name" value="FabH"/>
</dbReference>
<dbReference type="InterPro" id="IPR013751">
    <property type="entry name" value="ACP_syn_III_N"/>
</dbReference>
<evidence type="ECO:0000313" key="18">
    <source>
        <dbReference type="Proteomes" id="UP000265724"/>
    </source>
</evidence>
<dbReference type="Proteomes" id="UP000265724">
    <property type="component" value="Unassembled WGS sequence"/>
</dbReference>
<name>A0A398DK01_9BACT</name>
<dbReference type="GO" id="GO:0004315">
    <property type="term" value="F:3-oxoacyl-[acyl-carrier-protein] synthase activity"/>
    <property type="evidence" value="ECO:0007669"/>
    <property type="project" value="InterPro"/>
</dbReference>
<dbReference type="InterPro" id="IPR016039">
    <property type="entry name" value="Thiolase-like"/>
</dbReference>
<evidence type="ECO:0000256" key="8">
    <source>
        <dbReference type="ARBA" id="ARBA00023098"/>
    </source>
</evidence>
<dbReference type="EMBL" id="QXIX01000014">
    <property type="protein sequence ID" value="RIE15182.1"/>
    <property type="molecule type" value="Genomic_DNA"/>
</dbReference>
<keyword evidence="11 13" id="KW-0012">Acyltransferase</keyword>
<dbReference type="GO" id="GO:0044550">
    <property type="term" value="P:secondary metabolite biosynthetic process"/>
    <property type="evidence" value="ECO:0007669"/>
    <property type="project" value="TreeGrafter"/>
</dbReference>
<dbReference type="Pfam" id="PF08545">
    <property type="entry name" value="ACP_syn_III"/>
    <property type="match status" value="1"/>
</dbReference>
<keyword evidence="9 13" id="KW-0275">Fatty acid biosynthesis</keyword>
<evidence type="ECO:0000259" key="15">
    <source>
        <dbReference type="Pfam" id="PF08545"/>
    </source>
</evidence>
<evidence type="ECO:0000256" key="2">
    <source>
        <dbReference type="ARBA" id="ARBA00008642"/>
    </source>
</evidence>
<gene>
    <name evidence="13" type="primary">fabH</name>
    <name evidence="17" type="ORF">SMC2_01665</name>
    <name evidence="16" type="ORF">SMC3_01280</name>
</gene>
<proteinExistence type="inferred from homology"/>
<comment type="caution">
    <text evidence="16">The sequence shown here is derived from an EMBL/GenBank/DDBJ whole genome shotgun (WGS) entry which is preliminary data.</text>
</comment>
<keyword evidence="4 13" id="KW-0963">Cytoplasm</keyword>
<feature type="domain" description="Beta-ketoacyl-[acyl-carrier-protein] synthase III C-terminal" evidence="14">
    <location>
        <begin position="235"/>
        <end position="324"/>
    </location>
</feature>
<comment type="subunit">
    <text evidence="13">Homodimer.</text>
</comment>
<accession>A0A398DK01</accession>
<comment type="function">
    <text evidence="13">Catalyzes the condensation reaction of fatty acid synthesis by the addition to an acyl acceptor of two carbons from malonyl-ACP. Catalyzes the first condensation reaction which initiates fatty acid synthesis and may therefore play a role in governing the total rate of fatty acid production. Possesses both acetoacetyl-ACP synthase and acetyl transacylase activities. Its substrate specificity determines the biosynthesis of branched-chain and/or straight-chain of fatty acids.</text>
</comment>
<protein>
    <recommendedName>
        <fullName evidence="3 13">Beta-ketoacyl-[acyl-carrier-protein] synthase III</fullName>
        <shortName evidence="13">Beta-ketoacyl-ACP synthase III</shortName>
        <shortName evidence="13">KAS III</shortName>
        <ecNumber evidence="3 13">2.3.1.180</ecNumber>
    </recommendedName>
    <alternativeName>
        <fullName evidence="13">3-oxoacyl-[acyl-carrier-protein] synthase 3</fullName>
    </alternativeName>
    <alternativeName>
        <fullName evidence="13">3-oxoacyl-[acyl-carrier-protein] synthase III</fullName>
    </alternativeName>
</protein>
<evidence type="ECO:0000256" key="5">
    <source>
        <dbReference type="ARBA" id="ARBA00022516"/>
    </source>
</evidence>
<dbReference type="SUPFAM" id="SSF53901">
    <property type="entry name" value="Thiolase-like"/>
    <property type="match status" value="1"/>
</dbReference>
<comment type="similarity">
    <text evidence="2 13">Belongs to the thiolase-like superfamily. FabH family.</text>
</comment>
<evidence type="ECO:0000256" key="11">
    <source>
        <dbReference type="ARBA" id="ARBA00023315"/>
    </source>
</evidence>
<evidence type="ECO:0000256" key="3">
    <source>
        <dbReference type="ARBA" id="ARBA00012333"/>
    </source>
</evidence>
<dbReference type="GO" id="GO:0006633">
    <property type="term" value="P:fatty acid biosynthetic process"/>
    <property type="evidence" value="ECO:0007669"/>
    <property type="project" value="UniProtKB-UniRule"/>
</dbReference>
<dbReference type="EMBL" id="QXIW01000007">
    <property type="protein sequence ID" value="RIE14733.1"/>
    <property type="molecule type" value="Genomic_DNA"/>
</dbReference>
<keyword evidence="5 13" id="KW-0444">Lipid biosynthesis</keyword>
<keyword evidence="18" id="KW-1185">Reference proteome</keyword>
<feature type="region of interest" description="ACP-binding" evidence="13">
    <location>
        <begin position="252"/>
        <end position="256"/>
    </location>
</feature>
<comment type="subcellular location">
    <subcellularLocation>
        <location evidence="13">Cytoplasm</location>
    </subcellularLocation>
</comment>
<dbReference type="NCBIfam" id="NF006829">
    <property type="entry name" value="PRK09352.1"/>
    <property type="match status" value="1"/>
</dbReference>
<dbReference type="InterPro" id="IPR013747">
    <property type="entry name" value="ACP_syn_III_C"/>
</dbReference>
<evidence type="ECO:0000256" key="12">
    <source>
        <dbReference type="ARBA" id="ARBA00051096"/>
    </source>
</evidence>
<sequence length="332" mass="35951">MMVGIVGLGSYVPEQIVTNADLEKILDTTDGWIKSRSGITERRFARKDQATSDLAKIAAERALEDAHLSPNDIDLIIVGTNSPDMHYPATACLLQEMIGAKNAAAFDLQAGCPGWVYGVTVGAQFIQSGMYKNVLVVGAEVITRMMDNTDRGTYVLFGDGAGAAVLSTVEHGGFLSFELFADGSLAEYLTLPAGGSRKPFSKEVLKERSYFTKMDGQAVFRFSVREISRISKKVLEKAHVPLESVDWFVPHQANLRIIQSGAQELGIPMEKVVVTIDKYGNSSAASIPIALDKIYQEGKLKNGDNVLMVSFGAGMTSGAIIMEWSKCTPVRS</sequence>
<keyword evidence="6 13" id="KW-0808">Transferase</keyword>
<dbReference type="CDD" id="cd00830">
    <property type="entry name" value="KAS_III"/>
    <property type="match status" value="1"/>
</dbReference>
<dbReference type="PANTHER" id="PTHR34069">
    <property type="entry name" value="3-OXOACYL-[ACYL-CARRIER-PROTEIN] SYNTHASE 3"/>
    <property type="match status" value="1"/>
</dbReference>
<dbReference type="AlphaFoldDB" id="A0A398DK01"/>
<dbReference type="GO" id="GO:0033818">
    <property type="term" value="F:beta-ketoacyl-acyl-carrier-protein synthase III activity"/>
    <property type="evidence" value="ECO:0007669"/>
    <property type="project" value="UniProtKB-UniRule"/>
</dbReference>
<feature type="active site" evidence="13">
    <location>
        <position position="112"/>
    </location>
</feature>
<evidence type="ECO:0000256" key="4">
    <source>
        <dbReference type="ARBA" id="ARBA00022490"/>
    </source>
</evidence>
<evidence type="ECO:0000313" key="16">
    <source>
        <dbReference type="EMBL" id="RIE14733.1"/>
    </source>
</evidence>
<evidence type="ECO:0000256" key="9">
    <source>
        <dbReference type="ARBA" id="ARBA00023160"/>
    </source>
</evidence>
<comment type="catalytic activity">
    <reaction evidence="12">
        <text>malonyl-[ACP] + acetyl-CoA + H(+) = 3-oxobutanoyl-[ACP] + CO2 + CoA</text>
        <dbReference type="Rhea" id="RHEA:12080"/>
        <dbReference type="Rhea" id="RHEA-COMP:9623"/>
        <dbReference type="Rhea" id="RHEA-COMP:9625"/>
        <dbReference type="ChEBI" id="CHEBI:15378"/>
        <dbReference type="ChEBI" id="CHEBI:16526"/>
        <dbReference type="ChEBI" id="CHEBI:57287"/>
        <dbReference type="ChEBI" id="CHEBI:57288"/>
        <dbReference type="ChEBI" id="CHEBI:78449"/>
        <dbReference type="ChEBI" id="CHEBI:78450"/>
        <dbReference type="EC" id="2.3.1.180"/>
    </reaction>
    <physiologicalReaction direction="left-to-right" evidence="12">
        <dbReference type="Rhea" id="RHEA:12081"/>
    </physiologicalReaction>
</comment>
<evidence type="ECO:0000256" key="10">
    <source>
        <dbReference type="ARBA" id="ARBA00023268"/>
    </source>
</evidence>
<feature type="active site" evidence="13">
    <location>
        <position position="251"/>
    </location>
</feature>
<evidence type="ECO:0000256" key="7">
    <source>
        <dbReference type="ARBA" id="ARBA00022832"/>
    </source>
</evidence>
<evidence type="ECO:0000313" key="19">
    <source>
        <dbReference type="Proteomes" id="UP000266042"/>
    </source>
</evidence>
<evidence type="ECO:0000256" key="13">
    <source>
        <dbReference type="HAMAP-Rule" id="MF_01815"/>
    </source>
</evidence>
<dbReference type="PANTHER" id="PTHR34069:SF2">
    <property type="entry name" value="BETA-KETOACYL-[ACYL-CARRIER-PROTEIN] SYNTHASE III"/>
    <property type="match status" value="1"/>
</dbReference>
<dbReference type="Proteomes" id="UP000266042">
    <property type="component" value="Unassembled WGS sequence"/>
</dbReference>
<dbReference type="NCBIfam" id="TIGR00747">
    <property type="entry name" value="fabH"/>
    <property type="match status" value="1"/>
</dbReference>
<comment type="pathway">
    <text evidence="1 13">Lipid metabolism; fatty acid biosynthesis.</text>
</comment>
<dbReference type="UniPathway" id="UPA00094"/>
<evidence type="ECO:0000259" key="14">
    <source>
        <dbReference type="Pfam" id="PF08541"/>
    </source>
</evidence>
<keyword evidence="8 13" id="KW-0443">Lipid metabolism</keyword>
<evidence type="ECO:0000256" key="6">
    <source>
        <dbReference type="ARBA" id="ARBA00022679"/>
    </source>
</evidence>
<dbReference type="Pfam" id="PF08541">
    <property type="entry name" value="ACP_syn_III_C"/>
    <property type="match status" value="1"/>
</dbReference>